<comment type="similarity">
    <text evidence="5">Belongs to the binding-protein-dependent transport system permease family.</text>
</comment>
<dbReference type="RefSeq" id="WP_144069439.1">
    <property type="nucleotide sequence ID" value="NZ_CP041636.1"/>
</dbReference>
<evidence type="ECO:0000313" key="7">
    <source>
        <dbReference type="EMBL" id="QDO98458.1"/>
    </source>
</evidence>
<proteinExistence type="inferred from homology"/>
<dbReference type="Pfam" id="PF00528">
    <property type="entry name" value="BPD_transp_1"/>
    <property type="match status" value="1"/>
</dbReference>
<feature type="transmembrane region" description="Helical" evidence="5">
    <location>
        <begin position="61"/>
        <end position="85"/>
    </location>
</feature>
<keyword evidence="4 5" id="KW-0472">Membrane</keyword>
<feature type="transmembrane region" description="Helical" evidence="5">
    <location>
        <begin position="97"/>
        <end position="118"/>
    </location>
</feature>
<evidence type="ECO:0000256" key="1">
    <source>
        <dbReference type="ARBA" id="ARBA00004651"/>
    </source>
</evidence>
<dbReference type="OrthoDB" id="9781724at2"/>
<dbReference type="SUPFAM" id="SSF161098">
    <property type="entry name" value="MetI-like"/>
    <property type="match status" value="1"/>
</dbReference>
<dbReference type="NCBIfam" id="NF038017">
    <property type="entry name" value="ABC_perm1"/>
    <property type="match status" value="1"/>
</dbReference>
<comment type="subcellular location">
    <subcellularLocation>
        <location evidence="1 5">Cell membrane</location>
        <topology evidence="1 5">Multi-pass membrane protein</topology>
    </subcellularLocation>
</comment>
<dbReference type="PANTHER" id="PTHR43632">
    <property type="entry name" value="PERMEASE COMPONENT OF TUNGSTATE ABC TRANSPORTER"/>
    <property type="match status" value="1"/>
</dbReference>
<dbReference type="PANTHER" id="PTHR43632:SF1">
    <property type="entry name" value="PERMEASE COMPONENT OF TUNGSTATE ABC TRANSPORTER"/>
    <property type="match status" value="1"/>
</dbReference>
<dbReference type="Gene3D" id="1.10.3720.10">
    <property type="entry name" value="MetI-like"/>
    <property type="match status" value="1"/>
</dbReference>
<dbReference type="PROSITE" id="PS50928">
    <property type="entry name" value="ABC_TM1"/>
    <property type="match status" value="1"/>
</dbReference>
<dbReference type="InterPro" id="IPR049783">
    <property type="entry name" value="ABC_perm_TupB-like"/>
</dbReference>
<feature type="transmembrane region" description="Helical" evidence="5">
    <location>
        <begin position="32"/>
        <end position="54"/>
    </location>
</feature>
<gene>
    <name evidence="7" type="ORF">FNB15_14750</name>
</gene>
<protein>
    <submittedName>
        <fullName evidence="7">ABC transporter permease subunit</fullName>
    </submittedName>
</protein>
<dbReference type="InterPro" id="IPR035906">
    <property type="entry name" value="MetI-like_sf"/>
</dbReference>
<evidence type="ECO:0000256" key="4">
    <source>
        <dbReference type="ARBA" id="ARBA00023136"/>
    </source>
</evidence>
<dbReference type="InterPro" id="IPR000515">
    <property type="entry name" value="MetI-like"/>
</dbReference>
<dbReference type="CDD" id="cd06261">
    <property type="entry name" value="TM_PBP2"/>
    <property type="match status" value="1"/>
</dbReference>
<name>A0A516H3V6_9PROT</name>
<feature type="transmembrane region" description="Helical" evidence="5">
    <location>
        <begin position="159"/>
        <end position="181"/>
    </location>
</feature>
<keyword evidence="8" id="KW-1185">Reference proteome</keyword>
<evidence type="ECO:0000256" key="2">
    <source>
        <dbReference type="ARBA" id="ARBA00022692"/>
    </source>
</evidence>
<dbReference type="AlphaFoldDB" id="A0A516H3V6"/>
<keyword evidence="5" id="KW-0813">Transport</keyword>
<keyword evidence="3 5" id="KW-1133">Transmembrane helix</keyword>
<keyword evidence="2 5" id="KW-0812">Transmembrane</keyword>
<dbReference type="GO" id="GO:0005886">
    <property type="term" value="C:plasma membrane"/>
    <property type="evidence" value="ECO:0007669"/>
    <property type="project" value="UniProtKB-SubCell"/>
</dbReference>
<feature type="transmembrane region" description="Helical" evidence="5">
    <location>
        <begin position="201"/>
        <end position="222"/>
    </location>
</feature>
<dbReference type="EMBL" id="CP041636">
    <property type="protein sequence ID" value="QDO98458.1"/>
    <property type="molecule type" value="Genomic_DNA"/>
</dbReference>
<dbReference type="KEGG" id="fer:FNB15_14750"/>
<organism evidence="7 8">
    <name type="scientific">Ferrovibrio terrae</name>
    <dbReference type="NCBI Taxonomy" id="2594003"/>
    <lineage>
        <taxon>Bacteria</taxon>
        <taxon>Pseudomonadati</taxon>
        <taxon>Pseudomonadota</taxon>
        <taxon>Alphaproteobacteria</taxon>
        <taxon>Rhodospirillales</taxon>
        <taxon>Rhodospirillaceae</taxon>
        <taxon>Ferrovibrio</taxon>
    </lineage>
</organism>
<evidence type="ECO:0000313" key="8">
    <source>
        <dbReference type="Proteomes" id="UP000317496"/>
    </source>
</evidence>
<accession>A0A516H3V6</accession>
<feature type="domain" description="ABC transmembrane type-1" evidence="6">
    <location>
        <begin position="26"/>
        <end position="222"/>
    </location>
</feature>
<evidence type="ECO:0000256" key="3">
    <source>
        <dbReference type="ARBA" id="ARBA00022989"/>
    </source>
</evidence>
<dbReference type="Proteomes" id="UP000317496">
    <property type="component" value="Chromosome"/>
</dbReference>
<sequence length="235" mass="24526">MNTISDAFLLSLQMMAQLDPELLRIIGLSLRVSLTAVVIGSILGLPLGALLALTRFPGRDACVVVLNACMGLPPVVVGLIVYLILSRSGPLGTFGWLFTPAGMVMAQVVLITPIVAALSRQTVADLWIEYEEQLRSLGLTPLKAIATLLWDGRFSLSTAVFAGFGRAIAEVGAIIIVGGNINGFTRTMTTAISLETSRGDLALAMALGIVLLAIAISINAAASALGNAARRRQGA</sequence>
<evidence type="ECO:0000256" key="5">
    <source>
        <dbReference type="RuleBase" id="RU363032"/>
    </source>
</evidence>
<reference evidence="7 8" key="1">
    <citation type="submission" date="2019-07" db="EMBL/GenBank/DDBJ databases">
        <title>Genome sequencing for Ferrovibrio sp. K5.</title>
        <authorList>
            <person name="Park S.-J."/>
        </authorList>
    </citation>
    <scope>NUCLEOTIDE SEQUENCE [LARGE SCALE GENOMIC DNA]</scope>
    <source>
        <strain evidence="7 8">K5</strain>
    </source>
</reference>
<evidence type="ECO:0000259" key="6">
    <source>
        <dbReference type="PROSITE" id="PS50928"/>
    </source>
</evidence>
<dbReference type="GO" id="GO:0055085">
    <property type="term" value="P:transmembrane transport"/>
    <property type="evidence" value="ECO:0007669"/>
    <property type="project" value="InterPro"/>
</dbReference>